<evidence type="ECO:0000256" key="5">
    <source>
        <dbReference type="ARBA" id="ARBA00022989"/>
    </source>
</evidence>
<dbReference type="PANTHER" id="PTHR43124">
    <property type="entry name" value="PURINE EFFLUX PUMP PBUE"/>
    <property type="match status" value="1"/>
</dbReference>
<dbReference type="InterPro" id="IPR020846">
    <property type="entry name" value="MFS_dom"/>
</dbReference>
<feature type="transmembrane region" description="Helical" evidence="7">
    <location>
        <begin position="263"/>
        <end position="282"/>
    </location>
</feature>
<name>A0A7Y8VQN6_9FIRM</name>
<dbReference type="PANTHER" id="PTHR43124:SF3">
    <property type="entry name" value="CHLORAMPHENICOL EFFLUX PUMP RV0191"/>
    <property type="match status" value="1"/>
</dbReference>
<proteinExistence type="predicted"/>
<feature type="transmembrane region" description="Helical" evidence="7">
    <location>
        <begin position="112"/>
        <end position="133"/>
    </location>
</feature>
<dbReference type="InterPro" id="IPR050189">
    <property type="entry name" value="MFS_Efflux_Transporters"/>
</dbReference>
<feature type="transmembrane region" description="Helical" evidence="7">
    <location>
        <begin position="89"/>
        <end position="106"/>
    </location>
</feature>
<dbReference type="GO" id="GO:0005886">
    <property type="term" value="C:plasma membrane"/>
    <property type="evidence" value="ECO:0007669"/>
    <property type="project" value="UniProtKB-SubCell"/>
</dbReference>
<protein>
    <submittedName>
        <fullName evidence="9">MFS transporter</fullName>
    </submittedName>
</protein>
<feature type="transmembrane region" description="Helical" evidence="7">
    <location>
        <begin position="393"/>
        <end position="415"/>
    </location>
</feature>
<evidence type="ECO:0000256" key="1">
    <source>
        <dbReference type="ARBA" id="ARBA00004651"/>
    </source>
</evidence>
<evidence type="ECO:0000313" key="9">
    <source>
        <dbReference type="EMBL" id="NWO22824.1"/>
    </source>
</evidence>
<keyword evidence="2" id="KW-0813">Transport</keyword>
<gene>
    <name evidence="9" type="ORF">HW270_01800</name>
</gene>
<evidence type="ECO:0000313" key="10">
    <source>
        <dbReference type="Proteomes" id="UP000526307"/>
    </source>
</evidence>
<feature type="transmembrane region" description="Helical" evidence="7">
    <location>
        <begin position="154"/>
        <end position="172"/>
    </location>
</feature>
<reference evidence="9 10" key="1">
    <citation type="submission" date="2020-06" db="EMBL/GenBank/DDBJ databases">
        <title>Mogibacterium timidum strain W9173 genomic sequence.</title>
        <authorList>
            <person name="Wade W.G."/>
            <person name="Johnston C.D."/>
            <person name="Chen T."/>
            <person name="Dewhirst F.E."/>
        </authorList>
    </citation>
    <scope>NUCLEOTIDE SEQUENCE [LARGE SCALE GENOMIC DNA]</scope>
    <source>
        <strain evidence="9 10">W9173</strain>
    </source>
</reference>
<evidence type="ECO:0000256" key="4">
    <source>
        <dbReference type="ARBA" id="ARBA00022692"/>
    </source>
</evidence>
<evidence type="ECO:0000259" key="8">
    <source>
        <dbReference type="PROSITE" id="PS50850"/>
    </source>
</evidence>
<dbReference type="Pfam" id="PF07690">
    <property type="entry name" value="MFS_1"/>
    <property type="match status" value="1"/>
</dbReference>
<evidence type="ECO:0000256" key="2">
    <source>
        <dbReference type="ARBA" id="ARBA00022448"/>
    </source>
</evidence>
<dbReference type="RefSeq" id="WP_178978161.1">
    <property type="nucleotide sequence ID" value="NZ_JABXYR010000001.1"/>
</dbReference>
<feature type="transmembrane region" description="Helical" evidence="7">
    <location>
        <begin position="302"/>
        <end position="320"/>
    </location>
</feature>
<dbReference type="InterPro" id="IPR036259">
    <property type="entry name" value="MFS_trans_sf"/>
</dbReference>
<feature type="domain" description="Major facilitator superfamily (MFS) profile" evidence="8">
    <location>
        <begin position="1"/>
        <end position="420"/>
    </location>
</feature>
<keyword evidence="5 7" id="KW-1133">Transmembrane helix</keyword>
<sequence length="430" mass="47353">MKNLRGVVMTDIQGSKLKKNIWRLILITLCGSLIYGLPYFRSYVYDAYLEAYGLTNTQMGTFGSIFGVMGACSYLFGGVVADMIKPRKLMSVSLILTGLGGLLHLFHPSYNMLIFIYLLWGFTSLFAFWPALLKSLRAMANPSEQSKAYGFMDGGRGIVNAIHFSLIVVIFAKVTKAAGKMAGINGIIIFYSSIIIILGILVFIFMKDSDFSKESQVDEAGKFSIKDIGKVVRLPAVWMLAIIMCCSYTMNMLFYYFTPYATATMGMTAAAGGMVVVMAQYVRPIASFSGGIAADKIGRANFMYITFGLMFLMTVILILAKKLQPTAFIIICAVIYFGMYAAYSMVYSMLEESGVDAAVGGTAIGLICTIGYLPEVFCPLMAGSLLDRYGNAGYTKIFIFLSIMMLIGAAMLTIYKRYIKKNNNMNSVRK</sequence>
<organism evidence="9 10">
    <name type="scientific">Mogibacterium timidum</name>
    <dbReference type="NCBI Taxonomy" id="35519"/>
    <lineage>
        <taxon>Bacteria</taxon>
        <taxon>Bacillati</taxon>
        <taxon>Bacillota</taxon>
        <taxon>Clostridia</taxon>
        <taxon>Peptostreptococcales</taxon>
        <taxon>Anaerovoracaceae</taxon>
        <taxon>Mogibacterium</taxon>
    </lineage>
</organism>
<dbReference type="GO" id="GO:0022857">
    <property type="term" value="F:transmembrane transporter activity"/>
    <property type="evidence" value="ECO:0007669"/>
    <property type="project" value="InterPro"/>
</dbReference>
<dbReference type="AlphaFoldDB" id="A0A7Y8VQN6"/>
<dbReference type="EMBL" id="JABXYR010000001">
    <property type="protein sequence ID" value="NWO22824.1"/>
    <property type="molecule type" value="Genomic_DNA"/>
</dbReference>
<evidence type="ECO:0000256" key="3">
    <source>
        <dbReference type="ARBA" id="ARBA00022475"/>
    </source>
</evidence>
<feature type="transmembrane region" description="Helical" evidence="7">
    <location>
        <begin position="184"/>
        <end position="206"/>
    </location>
</feature>
<keyword evidence="3" id="KW-1003">Cell membrane</keyword>
<keyword evidence="10" id="KW-1185">Reference proteome</keyword>
<dbReference type="PROSITE" id="PS50850">
    <property type="entry name" value="MFS"/>
    <property type="match status" value="1"/>
</dbReference>
<keyword evidence="4 7" id="KW-0812">Transmembrane</keyword>
<feature type="transmembrane region" description="Helical" evidence="7">
    <location>
        <begin position="355"/>
        <end position="373"/>
    </location>
</feature>
<accession>A0A7Y8VQN6</accession>
<keyword evidence="6 7" id="KW-0472">Membrane</keyword>
<dbReference type="Gene3D" id="1.20.1250.20">
    <property type="entry name" value="MFS general substrate transporter like domains"/>
    <property type="match status" value="2"/>
</dbReference>
<feature type="transmembrane region" description="Helical" evidence="7">
    <location>
        <begin position="60"/>
        <end position="77"/>
    </location>
</feature>
<comment type="caution">
    <text evidence="9">The sequence shown here is derived from an EMBL/GenBank/DDBJ whole genome shotgun (WGS) entry which is preliminary data.</text>
</comment>
<feature type="transmembrane region" description="Helical" evidence="7">
    <location>
        <begin position="236"/>
        <end position="257"/>
    </location>
</feature>
<comment type="subcellular location">
    <subcellularLocation>
        <location evidence="1">Cell membrane</location>
        <topology evidence="1">Multi-pass membrane protein</topology>
    </subcellularLocation>
</comment>
<evidence type="ECO:0000256" key="6">
    <source>
        <dbReference type="ARBA" id="ARBA00023136"/>
    </source>
</evidence>
<dbReference type="SUPFAM" id="SSF103473">
    <property type="entry name" value="MFS general substrate transporter"/>
    <property type="match status" value="1"/>
</dbReference>
<feature type="transmembrane region" description="Helical" evidence="7">
    <location>
        <begin position="21"/>
        <end position="40"/>
    </location>
</feature>
<dbReference type="CDD" id="cd06174">
    <property type="entry name" value="MFS"/>
    <property type="match status" value="1"/>
</dbReference>
<evidence type="ECO:0000256" key="7">
    <source>
        <dbReference type="SAM" id="Phobius"/>
    </source>
</evidence>
<dbReference type="Proteomes" id="UP000526307">
    <property type="component" value="Unassembled WGS sequence"/>
</dbReference>
<dbReference type="InterPro" id="IPR011701">
    <property type="entry name" value="MFS"/>
</dbReference>
<feature type="transmembrane region" description="Helical" evidence="7">
    <location>
        <begin position="326"/>
        <end position="343"/>
    </location>
</feature>